<dbReference type="OrthoDB" id="9791898at2"/>
<feature type="domain" description="PIN-like" evidence="1">
    <location>
        <begin position="8"/>
        <end position="105"/>
    </location>
</feature>
<accession>D1B8Z5</accession>
<dbReference type="InterPro" id="IPR041494">
    <property type="entry name" value="PIN7"/>
</dbReference>
<dbReference type="EMBL" id="CP001818">
    <property type="protein sequence ID" value="ACZ18748.1"/>
    <property type="molecule type" value="Genomic_DNA"/>
</dbReference>
<dbReference type="eggNOG" id="COG1432">
    <property type="taxonomic scope" value="Bacteria"/>
</dbReference>
<gene>
    <name evidence="2" type="ordered locus">Taci_0512</name>
</gene>
<dbReference type="PATRIC" id="fig|525903.6.peg.518"/>
<evidence type="ECO:0000313" key="3">
    <source>
        <dbReference type="Proteomes" id="UP000002030"/>
    </source>
</evidence>
<evidence type="ECO:0000259" key="1">
    <source>
        <dbReference type="Pfam" id="PF18475"/>
    </source>
</evidence>
<dbReference type="AlphaFoldDB" id="D1B8Z5"/>
<dbReference type="KEGG" id="tai:Taci_0512"/>
<dbReference type="HOGENOM" id="CLU_086011_0_0_0"/>
<dbReference type="EnsemblBacteria" id="ACZ18748">
    <property type="protein sequence ID" value="ACZ18748"/>
    <property type="gene ID" value="Taci_0512"/>
</dbReference>
<dbReference type="Pfam" id="PF18475">
    <property type="entry name" value="PIN7"/>
    <property type="match status" value="1"/>
</dbReference>
<dbReference type="STRING" id="525903.Taci_0512"/>
<name>D1B8Z5_THEAS</name>
<evidence type="ECO:0000313" key="2">
    <source>
        <dbReference type="EMBL" id="ACZ18748.1"/>
    </source>
</evidence>
<dbReference type="RefSeq" id="WP_012869264.1">
    <property type="nucleotide sequence ID" value="NC_013522.1"/>
</dbReference>
<organism evidence="2 3">
    <name type="scientific">Thermanaerovibrio acidaminovorans (strain ATCC 49978 / DSM 6589 / Su883)</name>
    <name type="common">Selenomonas acidaminovorans</name>
    <dbReference type="NCBI Taxonomy" id="525903"/>
    <lineage>
        <taxon>Bacteria</taxon>
        <taxon>Thermotogati</taxon>
        <taxon>Synergistota</taxon>
        <taxon>Synergistia</taxon>
        <taxon>Synergistales</taxon>
        <taxon>Synergistaceae</taxon>
        <taxon>Thermanaerovibrio</taxon>
    </lineage>
</organism>
<proteinExistence type="predicted"/>
<dbReference type="Proteomes" id="UP000002030">
    <property type="component" value="Chromosome"/>
</dbReference>
<protein>
    <recommendedName>
        <fullName evidence="1">PIN-like domain-containing protein</fullName>
    </recommendedName>
</protein>
<keyword evidence="3" id="KW-1185">Reference proteome</keyword>
<reference evidence="2 3" key="1">
    <citation type="journal article" date="2009" name="Stand. Genomic Sci.">
        <title>Complete genome sequence of Thermanaerovibrio acidaminovorans type strain (Su883).</title>
        <authorList>
            <person name="Chovatia M."/>
            <person name="Sikorski J."/>
            <person name="Schroder M."/>
            <person name="Lapidus A."/>
            <person name="Nolan M."/>
            <person name="Tice H."/>
            <person name="Glavina Del Rio T."/>
            <person name="Copeland A."/>
            <person name="Cheng J.F."/>
            <person name="Lucas S."/>
            <person name="Chen F."/>
            <person name="Bruce D."/>
            <person name="Goodwin L."/>
            <person name="Pitluck S."/>
            <person name="Ivanova N."/>
            <person name="Mavromatis K."/>
            <person name="Ovchinnikova G."/>
            <person name="Pati A."/>
            <person name="Chen A."/>
            <person name="Palaniappan K."/>
            <person name="Land M."/>
            <person name="Hauser L."/>
            <person name="Chang Y.J."/>
            <person name="Jeffries C.D."/>
            <person name="Chain P."/>
            <person name="Saunders E."/>
            <person name="Detter J.C."/>
            <person name="Brettin T."/>
            <person name="Rohde M."/>
            <person name="Goker M."/>
            <person name="Spring S."/>
            <person name="Bristow J."/>
            <person name="Markowitz V."/>
            <person name="Hugenholtz P."/>
            <person name="Kyrpides N.C."/>
            <person name="Klenk H.P."/>
            <person name="Eisen J.A."/>
        </authorList>
    </citation>
    <scope>NUCLEOTIDE SEQUENCE [LARGE SCALE GENOMIC DNA]</scope>
    <source>
        <strain evidence="3">ATCC 49978 / DSM 6589 / Su883</strain>
    </source>
</reference>
<sequence>MNIRKYIYVDYENLPGVQLESIDDAKIFIFLGENQKKIPAETIKRIQPMGDRVEWITISGVGRNALDFHIAYYLARNHKDPSACHYIVSMDAGYDPLIRHVATFGQRVKRIISLEDIKERPALREDLVPKYGKVKEILRKQDKSRRPKSRKTLASSIETLFQGQVSKEDVELMVEHLFRERFMEEKNRRITYLD</sequence>